<dbReference type="InterPro" id="IPR048270">
    <property type="entry name" value="PNMA_C"/>
</dbReference>
<dbReference type="PANTHER" id="PTHR23095:SF53">
    <property type="entry name" value="ZINC FINGER CCHC DOMAIN-CONTAINING PROTEIN 12-LIKE"/>
    <property type="match status" value="1"/>
</dbReference>
<keyword evidence="5" id="KW-1185">Reference proteome</keyword>
<protein>
    <recommendedName>
        <fullName evidence="3">CCHC-type domain-containing protein</fullName>
    </recommendedName>
</protein>
<evidence type="ECO:0000256" key="1">
    <source>
        <dbReference type="PROSITE-ProRule" id="PRU00047"/>
    </source>
</evidence>
<sequence>MEYCNRYDVHGQSCLFVSGIDETYSDDYIIDIFEVHGGIVKCIRVPDEVGKPNGRVLFQYRDERSVARMDPDFLGKTFSPDDSNASWHVTAIQEAMAPKPEEQSNLDELKFAAAVAGLSKTRLIQMLQTQLSNLQLGGDTASDEDTNNNVPETPQRPSSLDESLINPPSVQRVIVEHVIKTESQSSYVSKIRTFSGRTPKPNGEVDYETWHTQVELLLSDPSSPDTQKVRKILESLLSPASDLVKSLGIDSPPALYLTQLDAAFGVVADGEELYAAFLGANQNAGEKSSDYLNRLHLMLDKVITGGGLSIESSNKQLIRQFCRGCWDQTLLIELQLEQKKTNPPSFPELLLLLRQQEDRRLTKLNRMKKHLGSAKAMSHMHTVYGLSHRDEESDETDAVLNPKAAKKSLTENQKLAQEVADLKKQLASYKPASKPNEPQHVENLNENPVRGNCMVSNVTNRRIGMNTSNMPRAWFCFKCGEDGHIAALCLNEPNPAAVHQKNLE</sequence>
<keyword evidence="1" id="KW-0862">Zinc</keyword>
<dbReference type="PROSITE" id="PS50158">
    <property type="entry name" value="ZF_CCHC"/>
    <property type="match status" value="1"/>
</dbReference>
<dbReference type="GO" id="GO:0003676">
    <property type="term" value="F:nucleic acid binding"/>
    <property type="evidence" value="ECO:0007669"/>
    <property type="project" value="InterPro"/>
</dbReference>
<organism evidence="4 5">
    <name type="scientific">Gadus morhua</name>
    <name type="common">Atlantic cod</name>
    <dbReference type="NCBI Taxonomy" id="8049"/>
    <lineage>
        <taxon>Eukaryota</taxon>
        <taxon>Metazoa</taxon>
        <taxon>Chordata</taxon>
        <taxon>Craniata</taxon>
        <taxon>Vertebrata</taxon>
        <taxon>Euteleostomi</taxon>
        <taxon>Actinopterygii</taxon>
        <taxon>Neopterygii</taxon>
        <taxon>Teleostei</taxon>
        <taxon>Neoteleostei</taxon>
        <taxon>Acanthomorphata</taxon>
        <taxon>Zeiogadaria</taxon>
        <taxon>Gadariae</taxon>
        <taxon>Gadiformes</taxon>
        <taxon>Gadoidei</taxon>
        <taxon>Gadidae</taxon>
        <taxon>Gadus</taxon>
    </lineage>
</organism>
<accession>A0A8C5AKR8</accession>
<dbReference type="GO" id="GO:0008270">
    <property type="term" value="F:zinc ion binding"/>
    <property type="evidence" value="ECO:0007669"/>
    <property type="project" value="UniProtKB-KW"/>
</dbReference>
<feature type="domain" description="CCHC-type" evidence="3">
    <location>
        <begin position="476"/>
        <end position="489"/>
    </location>
</feature>
<dbReference type="Proteomes" id="UP000694546">
    <property type="component" value="Chromosome 15"/>
</dbReference>
<proteinExistence type="predicted"/>
<dbReference type="AlphaFoldDB" id="A0A8C5AKR8"/>
<dbReference type="GeneTree" id="ENSGT01030000234522"/>
<dbReference type="InterPro" id="IPR035979">
    <property type="entry name" value="RBD_domain_sf"/>
</dbReference>
<dbReference type="CDD" id="cd00590">
    <property type="entry name" value="RRM_SF"/>
    <property type="match status" value="1"/>
</dbReference>
<evidence type="ECO:0000259" key="3">
    <source>
        <dbReference type="PROSITE" id="PS50158"/>
    </source>
</evidence>
<evidence type="ECO:0000313" key="5">
    <source>
        <dbReference type="Proteomes" id="UP000694546"/>
    </source>
</evidence>
<dbReference type="Ensembl" id="ENSGMOT00000028086.1">
    <property type="protein sequence ID" value="ENSGMOP00000032102.1"/>
    <property type="gene ID" value="ENSGMOG00000036385.1"/>
</dbReference>
<dbReference type="SUPFAM" id="SSF54928">
    <property type="entry name" value="RNA-binding domain, RBD"/>
    <property type="match status" value="1"/>
</dbReference>
<feature type="compositionally biased region" description="Polar residues" evidence="2">
    <location>
        <begin position="147"/>
        <end position="164"/>
    </location>
</feature>
<dbReference type="InterPro" id="IPR001878">
    <property type="entry name" value="Znf_CCHC"/>
</dbReference>
<name>A0A8C5AKR8_GADMO</name>
<reference evidence="4" key="1">
    <citation type="submission" date="2025-08" db="UniProtKB">
        <authorList>
            <consortium name="Ensembl"/>
        </authorList>
    </citation>
    <scope>IDENTIFICATION</scope>
</reference>
<keyword evidence="1" id="KW-0863">Zinc-finger</keyword>
<dbReference type="Pfam" id="PF14893">
    <property type="entry name" value="PNMA"/>
    <property type="match status" value="1"/>
</dbReference>
<evidence type="ECO:0000313" key="4">
    <source>
        <dbReference type="Ensembl" id="ENSGMOP00000032102.1"/>
    </source>
</evidence>
<feature type="region of interest" description="Disordered" evidence="2">
    <location>
        <begin position="136"/>
        <end position="164"/>
    </location>
</feature>
<reference evidence="4" key="2">
    <citation type="submission" date="2025-09" db="UniProtKB">
        <authorList>
            <consortium name="Ensembl"/>
        </authorList>
    </citation>
    <scope>IDENTIFICATION</scope>
</reference>
<dbReference type="PANTHER" id="PTHR23095">
    <property type="entry name" value="PARANEOPLASTIC ANTIGEN"/>
    <property type="match status" value="1"/>
</dbReference>
<evidence type="ECO:0000256" key="2">
    <source>
        <dbReference type="SAM" id="MobiDB-lite"/>
    </source>
</evidence>
<dbReference type="InterPro" id="IPR026523">
    <property type="entry name" value="PNMA"/>
</dbReference>
<keyword evidence="1" id="KW-0479">Metal-binding</keyword>